<evidence type="ECO:0000256" key="1">
    <source>
        <dbReference type="SAM" id="MobiDB-lite"/>
    </source>
</evidence>
<feature type="compositionally biased region" description="Basic and acidic residues" evidence="1">
    <location>
        <begin position="1"/>
        <end position="10"/>
    </location>
</feature>
<organism evidence="2 3">
    <name type="scientific">Setomelanomma holmii</name>
    <dbReference type="NCBI Taxonomy" id="210430"/>
    <lineage>
        <taxon>Eukaryota</taxon>
        <taxon>Fungi</taxon>
        <taxon>Dikarya</taxon>
        <taxon>Ascomycota</taxon>
        <taxon>Pezizomycotina</taxon>
        <taxon>Dothideomycetes</taxon>
        <taxon>Pleosporomycetidae</taxon>
        <taxon>Pleosporales</taxon>
        <taxon>Pleosporineae</taxon>
        <taxon>Phaeosphaeriaceae</taxon>
        <taxon>Setomelanomma</taxon>
    </lineage>
</organism>
<keyword evidence="3" id="KW-1185">Reference proteome</keyword>
<dbReference type="EMBL" id="ML978616">
    <property type="protein sequence ID" value="KAF2022474.1"/>
    <property type="molecule type" value="Genomic_DNA"/>
</dbReference>
<dbReference type="AlphaFoldDB" id="A0A9P4GVY8"/>
<comment type="caution">
    <text evidence="2">The sequence shown here is derived from an EMBL/GenBank/DDBJ whole genome shotgun (WGS) entry which is preliminary data.</text>
</comment>
<reference evidence="2" key="1">
    <citation type="journal article" date="2020" name="Stud. Mycol.">
        <title>101 Dothideomycetes genomes: a test case for predicting lifestyles and emergence of pathogens.</title>
        <authorList>
            <person name="Haridas S."/>
            <person name="Albert R."/>
            <person name="Binder M."/>
            <person name="Bloem J."/>
            <person name="Labutti K."/>
            <person name="Salamov A."/>
            <person name="Andreopoulos B."/>
            <person name="Baker S."/>
            <person name="Barry K."/>
            <person name="Bills G."/>
            <person name="Bluhm B."/>
            <person name="Cannon C."/>
            <person name="Castanera R."/>
            <person name="Culley D."/>
            <person name="Daum C."/>
            <person name="Ezra D."/>
            <person name="Gonzalez J."/>
            <person name="Henrissat B."/>
            <person name="Kuo A."/>
            <person name="Liang C."/>
            <person name="Lipzen A."/>
            <person name="Lutzoni F."/>
            <person name="Magnuson J."/>
            <person name="Mondo S."/>
            <person name="Nolan M."/>
            <person name="Ohm R."/>
            <person name="Pangilinan J."/>
            <person name="Park H.-J."/>
            <person name="Ramirez L."/>
            <person name="Alfaro M."/>
            <person name="Sun H."/>
            <person name="Tritt A."/>
            <person name="Yoshinaga Y."/>
            <person name="Zwiers L.-H."/>
            <person name="Turgeon B."/>
            <person name="Goodwin S."/>
            <person name="Spatafora J."/>
            <person name="Crous P."/>
            <person name="Grigoriev I."/>
        </authorList>
    </citation>
    <scope>NUCLEOTIDE SEQUENCE</scope>
    <source>
        <strain evidence="2">CBS 110217</strain>
    </source>
</reference>
<sequence>MLENSLKEEQPPSTFTYNEATDYRSSLPSDIPLDLDDNPTRLSDAPGADPTAAQGRLRWTKIHCPYENHVKNKLATVLLFPLPSFIGYGSKCTLPFEGHVGVRDTRW</sequence>
<accession>A0A9P4GVY8</accession>
<name>A0A9P4GVY8_9PLEO</name>
<evidence type="ECO:0000313" key="2">
    <source>
        <dbReference type="EMBL" id="KAF2022474.1"/>
    </source>
</evidence>
<gene>
    <name evidence="2" type="ORF">EK21DRAFT_119723</name>
</gene>
<protein>
    <submittedName>
        <fullName evidence="2">Uncharacterized protein</fullName>
    </submittedName>
</protein>
<dbReference type="Proteomes" id="UP000799777">
    <property type="component" value="Unassembled WGS sequence"/>
</dbReference>
<proteinExistence type="predicted"/>
<evidence type="ECO:0000313" key="3">
    <source>
        <dbReference type="Proteomes" id="UP000799777"/>
    </source>
</evidence>
<feature type="region of interest" description="Disordered" evidence="1">
    <location>
        <begin position="1"/>
        <end position="52"/>
    </location>
</feature>